<name>A0A2A8CY89_9BACT</name>
<organism evidence="2 3">
    <name type="scientific">Longibacter salinarum</name>
    <dbReference type="NCBI Taxonomy" id="1850348"/>
    <lineage>
        <taxon>Bacteria</taxon>
        <taxon>Pseudomonadati</taxon>
        <taxon>Rhodothermota</taxon>
        <taxon>Rhodothermia</taxon>
        <taxon>Rhodothermales</taxon>
        <taxon>Salisaetaceae</taxon>
        <taxon>Longibacter</taxon>
    </lineage>
</organism>
<gene>
    <name evidence="2" type="ORF">CRI94_09555</name>
</gene>
<feature type="compositionally biased region" description="Basic and acidic residues" evidence="1">
    <location>
        <begin position="210"/>
        <end position="231"/>
    </location>
</feature>
<accession>A0A2A8CY89</accession>
<protein>
    <submittedName>
        <fullName evidence="2">Uncharacterized protein</fullName>
    </submittedName>
</protein>
<dbReference type="InterPro" id="IPR011990">
    <property type="entry name" value="TPR-like_helical_dom_sf"/>
</dbReference>
<comment type="caution">
    <text evidence="2">The sequence shown here is derived from an EMBL/GenBank/DDBJ whole genome shotgun (WGS) entry which is preliminary data.</text>
</comment>
<dbReference type="Proteomes" id="UP000220102">
    <property type="component" value="Unassembled WGS sequence"/>
</dbReference>
<dbReference type="SUPFAM" id="SSF48452">
    <property type="entry name" value="TPR-like"/>
    <property type="match status" value="1"/>
</dbReference>
<keyword evidence="3" id="KW-1185">Reference proteome</keyword>
<sequence length="366" mass="40000">MRNELSNEFIIARQRGEHERALELIDKTAKLGEHLGSTWTQFQASYRRALIRSDQGEYGEALQLTADLAGQIRTSGRQDYLPYLLNVQIEIAARASDRDVARQALHQLAAMDEDVPDNIYRQASATYASVFGGASDDSPLPFWMLFSIAVGVSVVLQFISTAVRGTQNESGPIARMSALAAGTQGPKTQTRADQLGVMPEGDIFLPDVDSAQRDSTDASETTKIDSRDFASHGDGVALSEEDAEWLTSIGIGLDDLPEVEPRIPERETPRTLGQMLRRCMRTSPAVSVYSSSGEKTGTISVPERIIQHASSDRFIAISMSGRVVLAYRYARPQTQIIQQTPDGGLQAIELDEPVMAVPIAVMNTTV</sequence>
<dbReference type="EMBL" id="PDEQ01000004">
    <property type="protein sequence ID" value="PEN13547.1"/>
    <property type="molecule type" value="Genomic_DNA"/>
</dbReference>
<evidence type="ECO:0000313" key="2">
    <source>
        <dbReference type="EMBL" id="PEN13547.1"/>
    </source>
</evidence>
<dbReference type="AlphaFoldDB" id="A0A2A8CY89"/>
<evidence type="ECO:0000313" key="3">
    <source>
        <dbReference type="Proteomes" id="UP000220102"/>
    </source>
</evidence>
<proteinExistence type="predicted"/>
<evidence type="ECO:0000256" key="1">
    <source>
        <dbReference type="SAM" id="MobiDB-lite"/>
    </source>
</evidence>
<feature type="region of interest" description="Disordered" evidence="1">
    <location>
        <begin position="204"/>
        <end position="233"/>
    </location>
</feature>
<reference evidence="2 3" key="1">
    <citation type="submission" date="2017-10" db="EMBL/GenBank/DDBJ databases">
        <title>Draft genome of Longibacter Salinarum.</title>
        <authorList>
            <person name="Goh K.M."/>
            <person name="Shamsir M.S."/>
            <person name="Lim S.W."/>
        </authorList>
    </citation>
    <scope>NUCLEOTIDE SEQUENCE [LARGE SCALE GENOMIC DNA]</scope>
    <source>
        <strain evidence="2 3">KCTC 52045</strain>
    </source>
</reference>
<dbReference type="RefSeq" id="WP_098075469.1">
    <property type="nucleotide sequence ID" value="NZ_PDEQ01000004.1"/>
</dbReference>